<comment type="caution">
    <text evidence="1">The sequence shown here is derived from an EMBL/GenBank/DDBJ whole genome shotgun (WGS) entry which is preliminary data.</text>
</comment>
<evidence type="ECO:0008006" key="3">
    <source>
        <dbReference type="Google" id="ProtNLM"/>
    </source>
</evidence>
<evidence type="ECO:0000313" key="1">
    <source>
        <dbReference type="EMBL" id="MEY8763774.1"/>
    </source>
</evidence>
<dbReference type="Proteomes" id="UP001565220">
    <property type="component" value="Unassembled WGS sequence"/>
</dbReference>
<dbReference type="RefSeq" id="WP_294182286.1">
    <property type="nucleotide sequence ID" value="NZ_JBGFFE010000011.1"/>
</dbReference>
<reference evidence="1 2" key="1">
    <citation type="submission" date="2024-08" db="EMBL/GenBank/DDBJ databases">
        <title>Clostridium lapicellarii sp. nov., and Clostridium renhuaiense sp. nov., two species isolated from the mud in a fermentation cellar used for producing sauce-flavour Chinese liquors.</title>
        <authorList>
            <person name="Yang F."/>
            <person name="Wang H."/>
            <person name="Chen L.Q."/>
            <person name="Zhou N."/>
            <person name="Lu J.J."/>
            <person name="Pu X.X."/>
            <person name="Wan B."/>
            <person name="Wang L."/>
            <person name="Liu S.J."/>
        </authorList>
    </citation>
    <scope>NUCLEOTIDE SEQUENCE [LARGE SCALE GENOMIC DNA]</scope>
    <source>
        <strain evidence="1 2">MT-113</strain>
    </source>
</reference>
<protein>
    <recommendedName>
        <fullName evidence="3">Radical SAM protein</fullName>
    </recommendedName>
</protein>
<sequence>MSVLPKLKRYGQVTKRLPREIVLLRGSGCFWGKCIFCDYHLDQDSSAFRNYKLNTEALKKVTGKYGILQVINSGSTSELDVCTVFEIMKLCREKGIKQIIFESHVRYEDNIKLFKERFYPIELKFIVGAETFDVDYRENVLNKDIGPRKAWDFKNFDWVNLLFGMQGQSLEKLESDVKLALKYFERVTVNIFCENTTKVKRDNELVEKFYNSELFKTLQTTYYNRVEVLDDIDPRCDADLDGVGGKINEQN</sequence>
<gene>
    <name evidence="1" type="ORF">AB8S09_08990</name>
</gene>
<accession>A0ABV4DX06</accession>
<organism evidence="1 2">
    <name type="scientific">Clostridium lapidicellarium</name>
    <dbReference type="NCBI Taxonomy" id="3240931"/>
    <lineage>
        <taxon>Bacteria</taxon>
        <taxon>Bacillati</taxon>
        <taxon>Bacillota</taxon>
        <taxon>Clostridia</taxon>
        <taxon>Eubacteriales</taxon>
        <taxon>Clostridiaceae</taxon>
        <taxon>Clostridium</taxon>
    </lineage>
</organism>
<keyword evidence="2" id="KW-1185">Reference proteome</keyword>
<evidence type="ECO:0000313" key="2">
    <source>
        <dbReference type="Proteomes" id="UP001565220"/>
    </source>
</evidence>
<dbReference type="EMBL" id="JBGFFE010000011">
    <property type="protein sequence ID" value="MEY8763774.1"/>
    <property type="molecule type" value="Genomic_DNA"/>
</dbReference>
<proteinExistence type="predicted"/>
<name>A0ABV4DX06_9CLOT</name>